<organism evidence="2">
    <name type="scientific">Oryza meridionalis</name>
    <dbReference type="NCBI Taxonomy" id="40149"/>
    <lineage>
        <taxon>Eukaryota</taxon>
        <taxon>Viridiplantae</taxon>
        <taxon>Streptophyta</taxon>
        <taxon>Embryophyta</taxon>
        <taxon>Tracheophyta</taxon>
        <taxon>Spermatophyta</taxon>
        <taxon>Magnoliopsida</taxon>
        <taxon>Liliopsida</taxon>
        <taxon>Poales</taxon>
        <taxon>Poaceae</taxon>
        <taxon>BOP clade</taxon>
        <taxon>Oryzoideae</taxon>
        <taxon>Oryzeae</taxon>
        <taxon>Oryzinae</taxon>
        <taxon>Oryza</taxon>
    </lineage>
</organism>
<accession>A0A0E0DL77</accession>
<dbReference type="AlphaFoldDB" id="A0A0E0DL77"/>
<feature type="compositionally biased region" description="Basic and acidic residues" evidence="1">
    <location>
        <begin position="106"/>
        <end position="116"/>
    </location>
</feature>
<reference evidence="2" key="2">
    <citation type="submission" date="2018-05" db="EMBL/GenBank/DDBJ databases">
        <title>OmerRS3 (Oryza meridionalis Reference Sequence Version 3).</title>
        <authorList>
            <person name="Zhang J."/>
            <person name="Kudrna D."/>
            <person name="Lee S."/>
            <person name="Talag J."/>
            <person name="Welchert J."/>
            <person name="Wing R.A."/>
        </authorList>
    </citation>
    <scope>NUCLEOTIDE SEQUENCE [LARGE SCALE GENOMIC DNA]</scope>
    <source>
        <strain evidence="2">cv. OR44</strain>
    </source>
</reference>
<evidence type="ECO:0000313" key="3">
    <source>
        <dbReference type="Proteomes" id="UP000008021"/>
    </source>
</evidence>
<dbReference type="Gramene" id="OMERI05G01370.1">
    <property type="protein sequence ID" value="OMERI05G01370.1"/>
    <property type="gene ID" value="OMERI05G01370"/>
</dbReference>
<reference evidence="2" key="1">
    <citation type="submission" date="2015-04" db="UniProtKB">
        <authorList>
            <consortium name="EnsemblPlants"/>
        </authorList>
    </citation>
    <scope>IDENTIFICATION</scope>
</reference>
<sequence>MSLYARSVEGEADAATVAGSGAAAGGHRIRPRQKPLPPPVVTAHGRVHCHPWSSHTGEATAARLRRRTGEVAVAAARCRRTREKPLPPVVATRWEKSPPSLPYAMRRREEGRRGEWRAGGPAGERREARALSEV</sequence>
<feature type="region of interest" description="Disordered" evidence="1">
    <location>
        <begin position="1"/>
        <end position="53"/>
    </location>
</feature>
<dbReference type="HOGENOM" id="CLU_1899526_0_0_1"/>
<proteinExistence type="predicted"/>
<protein>
    <submittedName>
        <fullName evidence="2">Uncharacterized protein</fullName>
    </submittedName>
</protein>
<evidence type="ECO:0000256" key="1">
    <source>
        <dbReference type="SAM" id="MobiDB-lite"/>
    </source>
</evidence>
<keyword evidence="3" id="KW-1185">Reference proteome</keyword>
<name>A0A0E0DL77_9ORYZ</name>
<evidence type="ECO:0000313" key="2">
    <source>
        <dbReference type="EnsemblPlants" id="OMERI05G01370.1"/>
    </source>
</evidence>
<feature type="compositionally biased region" description="Basic and acidic residues" evidence="1">
    <location>
        <begin position="123"/>
        <end position="134"/>
    </location>
</feature>
<feature type="region of interest" description="Disordered" evidence="1">
    <location>
        <begin position="83"/>
        <end position="134"/>
    </location>
</feature>
<dbReference type="EnsemblPlants" id="OMERI05G01370.1">
    <property type="protein sequence ID" value="OMERI05G01370.1"/>
    <property type="gene ID" value="OMERI05G01370"/>
</dbReference>
<dbReference type="Proteomes" id="UP000008021">
    <property type="component" value="Chromosome 5"/>
</dbReference>